<sequence length="1017" mass="112554">MLCWGSSASGQLGIGVSEASVFEPRSCCMFDGRGLKEVACGSQHSLFLLHDGSVYASGSNSCGQLGHDKGGWRPELVGALDAQKIAGVSCGQAHSLAVNEQGQVFAWGAGEGGQLGLGTAEEAVRVPRLIKKLCEHRISQVMCGNQHCIALSKDGQLFVWGENSSGQLGLGKGEPSTLSPQPLKSLCGIPLAQISAGGDHSFALSLSGAVFGWGKNSTGQLGLNDEQDRAVPCHIKFLRSQKVVYISCGEEHTAALTKEGGLFTFGNGSRGQLGHDSTRNEPLPRRVMELMGTEVSQIACGRHHTLAFVPSTGLVYAFGCNTQGQLGTGLRGNAKSPLPVGNIQPLCIGNTHTSMFTGSNGLNKVYNKPNGASCPEDFRIMNTTKSIALINSESLDSWRMKLHDNSDSSITNIWILISTCCFHSDDGHFKTNPKVPGIDFNAVRLLFETLMKPAFARLLEQVCATKSFESLLIPQLTCSPPDVEAMRIYLILSECPALQDSKNYISLTIPLAMAILRLDANPSKVLDNWWSLMDCEVFSRLVEMYKSIVVFLLTGGKALLMPVFLESYTSAALRLLEKLHKVNLKAHRVEYNHFYIPDIATLVDIQEDYLKWFLRKADIGSVTLCAYPFILNAQAKTTVLQTDAELQMQMAVSGANLHNVFMLLTMEPLLARNPFLVLHVRRNHLVSDALRELTVYNDVDLKKPLKVIFDGEEAVDAGGVTKEFFLLLLKELMDPIYGMFTQYSESNLLWFSDKCFVEHNWFHLIGIICGLAIYNSTVVDLHFPLVLYKKLLKVLPTLDDLKELSPTEGRSLQQLLEYEGDVEETFCLNFAVSCHVKSGAFHFNVSFLCLSLRKEFVQAYLQYVFSDAVQEQYSAFSSGFLKVCGGEILSLFQPSELMAMVVGNNNYNWEEMEKNASYKGEFSASHPTVKMFWEVFHEFPLEKKKQFLLFLTGSDRIPIHGMASLRIVIQSTAAEEHYLPVAHTCYNMLDIPCYQTKETLRHRLTQAVEQYEGFSLV</sequence>
<feature type="repeat" description="RCC1" evidence="5">
    <location>
        <begin position="208"/>
        <end position="259"/>
    </location>
</feature>
<dbReference type="Proteomes" id="UP000694700">
    <property type="component" value="Unplaced"/>
</dbReference>
<dbReference type="Gene3D" id="2.130.10.30">
    <property type="entry name" value="Regulator of chromosome condensation 1/beta-lactamase-inhibitor protein II"/>
    <property type="match status" value="2"/>
</dbReference>
<dbReference type="InterPro" id="IPR000408">
    <property type="entry name" value="Reg_chr_condens"/>
</dbReference>
<dbReference type="InterPro" id="IPR009091">
    <property type="entry name" value="RCC1/BLIP-II"/>
</dbReference>
<dbReference type="InterPro" id="IPR035983">
    <property type="entry name" value="Hect_E3_ubiquitin_ligase"/>
</dbReference>
<proteinExistence type="predicted"/>
<feature type="repeat" description="RCC1" evidence="5">
    <location>
        <begin position="313"/>
        <end position="359"/>
    </location>
</feature>
<dbReference type="PANTHER" id="PTHR45622:SF18">
    <property type="entry name" value="E3 UBIQUITIN-PROTEIN LIGASE HERC3-RELATED"/>
    <property type="match status" value="1"/>
</dbReference>
<dbReference type="CDD" id="cd00078">
    <property type="entry name" value="HECTc"/>
    <property type="match status" value="1"/>
</dbReference>
<feature type="repeat" description="RCC1" evidence="5">
    <location>
        <begin position="260"/>
        <end position="311"/>
    </location>
</feature>
<dbReference type="GO" id="GO:0005737">
    <property type="term" value="C:cytoplasm"/>
    <property type="evidence" value="ECO:0007669"/>
    <property type="project" value="TreeGrafter"/>
</dbReference>
<keyword evidence="1" id="KW-0808">Transferase</keyword>
<dbReference type="InterPro" id="IPR051709">
    <property type="entry name" value="Ub-ligase/GTPase-reg"/>
</dbReference>
<evidence type="ECO:0000256" key="1">
    <source>
        <dbReference type="ARBA" id="ARBA00022679"/>
    </source>
</evidence>
<dbReference type="PRINTS" id="PR00633">
    <property type="entry name" value="RCCNDNSATION"/>
</dbReference>
<evidence type="ECO:0000256" key="4">
    <source>
        <dbReference type="PROSITE-ProRule" id="PRU00104"/>
    </source>
</evidence>
<feature type="repeat" description="RCC1" evidence="5">
    <location>
        <begin position="155"/>
        <end position="207"/>
    </location>
</feature>
<evidence type="ECO:0000259" key="6">
    <source>
        <dbReference type="PROSITE" id="PS50237"/>
    </source>
</evidence>
<dbReference type="Gene3D" id="3.30.2410.10">
    <property type="entry name" value="Hect, E3 ligase catalytic domain"/>
    <property type="match status" value="1"/>
</dbReference>
<evidence type="ECO:0000313" key="8">
    <source>
        <dbReference type="Proteomes" id="UP000694700"/>
    </source>
</evidence>
<dbReference type="Pfam" id="PF00632">
    <property type="entry name" value="HECT"/>
    <property type="match status" value="1"/>
</dbReference>
<dbReference type="Gene3D" id="3.30.2160.10">
    <property type="entry name" value="Hect, E3 ligase catalytic domain"/>
    <property type="match status" value="1"/>
</dbReference>
<dbReference type="GO" id="GO:0004842">
    <property type="term" value="F:ubiquitin-protein transferase activity"/>
    <property type="evidence" value="ECO:0007669"/>
    <property type="project" value="InterPro"/>
</dbReference>
<dbReference type="Ensembl" id="ENSCCRT00015034502.1">
    <property type="protein sequence ID" value="ENSCCRP00015033350.1"/>
    <property type="gene ID" value="ENSCCRG00015012202.1"/>
</dbReference>
<dbReference type="SUPFAM" id="SSF50985">
    <property type="entry name" value="RCC1/BLIP-II"/>
    <property type="match status" value="1"/>
</dbReference>
<reference evidence="7" key="1">
    <citation type="submission" date="2025-08" db="UniProtKB">
        <authorList>
            <consortium name="Ensembl"/>
        </authorList>
    </citation>
    <scope>IDENTIFICATION</scope>
</reference>
<dbReference type="PROSITE" id="PS50012">
    <property type="entry name" value="RCC1_3"/>
    <property type="match status" value="7"/>
</dbReference>
<accession>A0A8C1U9X8</accession>
<dbReference type="SMART" id="SM00119">
    <property type="entry name" value="HECTc"/>
    <property type="match status" value="1"/>
</dbReference>
<dbReference type="SUPFAM" id="SSF56204">
    <property type="entry name" value="Hect, E3 ligase catalytic domain"/>
    <property type="match status" value="1"/>
</dbReference>
<feature type="repeat" description="RCC1" evidence="5">
    <location>
        <begin position="102"/>
        <end position="154"/>
    </location>
</feature>
<evidence type="ECO:0000256" key="3">
    <source>
        <dbReference type="ARBA" id="ARBA00022786"/>
    </source>
</evidence>
<dbReference type="InterPro" id="IPR058923">
    <property type="entry name" value="RCC1-like_dom"/>
</dbReference>
<dbReference type="Pfam" id="PF25390">
    <property type="entry name" value="WD40_RLD"/>
    <property type="match status" value="1"/>
</dbReference>
<name>A0A8C1U9X8_CYPCA</name>
<dbReference type="PANTHER" id="PTHR45622">
    <property type="entry name" value="UBIQUITIN-PROTEIN LIGASE E3A-RELATED"/>
    <property type="match status" value="1"/>
</dbReference>
<evidence type="ECO:0000256" key="2">
    <source>
        <dbReference type="ARBA" id="ARBA00022737"/>
    </source>
</evidence>
<keyword evidence="2" id="KW-0677">Repeat</keyword>
<keyword evidence="3 4" id="KW-0833">Ubl conjugation pathway</keyword>
<feature type="domain" description="HECT" evidence="6">
    <location>
        <begin position="697"/>
        <end position="1017"/>
    </location>
</feature>
<dbReference type="InterPro" id="IPR000569">
    <property type="entry name" value="HECT_dom"/>
</dbReference>
<dbReference type="AlphaFoldDB" id="A0A8C1U9X8"/>
<evidence type="ECO:0000256" key="5">
    <source>
        <dbReference type="PROSITE-ProRule" id="PRU00235"/>
    </source>
</evidence>
<protein>
    <submittedName>
        <fullName evidence="7">HECT and RLD domain containing E3 ubiquitin protein ligase 3</fullName>
    </submittedName>
</protein>
<feature type="repeat" description="RCC1" evidence="5">
    <location>
        <begin position="52"/>
        <end position="101"/>
    </location>
</feature>
<dbReference type="Gene3D" id="3.90.1750.10">
    <property type="entry name" value="Hect, E3 ligase catalytic domains"/>
    <property type="match status" value="1"/>
</dbReference>
<evidence type="ECO:0000313" key="7">
    <source>
        <dbReference type="Ensembl" id="ENSCCRP00015033350.1"/>
    </source>
</evidence>
<dbReference type="FunFam" id="3.30.2410.10:FF:000003">
    <property type="entry name" value="probable E3 ubiquitin-protein ligase HERC4 isoform X1"/>
    <property type="match status" value="1"/>
</dbReference>
<dbReference type="PROSITE" id="PS00626">
    <property type="entry name" value="RCC1_2"/>
    <property type="match status" value="3"/>
</dbReference>
<feature type="repeat" description="RCC1" evidence="5">
    <location>
        <begin position="1"/>
        <end position="51"/>
    </location>
</feature>
<feature type="active site" description="Glycyl thioester intermediate" evidence="4">
    <location>
        <position position="985"/>
    </location>
</feature>
<organism evidence="7 8">
    <name type="scientific">Cyprinus carpio</name>
    <name type="common">Common carp</name>
    <dbReference type="NCBI Taxonomy" id="7962"/>
    <lineage>
        <taxon>Eukaryota</taxon>
        <taxon>Metazoa</taxon>
        <taxon>Chordata</taxon>
        <taxon>Craniata</taxon>
        <taxon>Vertebrata</taxon>
        <taxon>Euteleostomi</taxon>
        <taxon>Actinopterygii</taxon>
        <taxon>Neopterygii</taxon>
        <taxon>Teleostei</taxon>
        <taxon>Ostariophysi</taxon>
        <taxon>Cypriniformes</taxon>
        <taxon>Cyprinidae</taxon>
        <taxon>Cyprininae</taxon>
        <taxon>Cyprinus</taxon>
    </lineage>
</organism>
<dbReference type="PROSITE" id="PS50237">
    <property type="entry name" value="HECT"/>
    <property type="match status" value="1"/>
</dbReference>